<dbReference type="InterPro" id="IPR052096">
    <property type="entry name" value="Endocannabinoid_amidase"/>
</dbReference>
<evidence type="ECO:0000259" key="6">
    <source>
        <dbReference type="PROSITE" id="PS50002"/>
    </source>
</evidence>
<dbReference type="Pfam" id="PF13927">
    <property type="entry name" value="Ig_3"/>
    <property type="match status" value="2"/>
</dbReference>
<dbReference type="InterPro" id="IPR003598">
    <property type="entry name" value="Ig_sub2"/>
</dbReference>
<keyword evidence="5" id="KW-1133">Transmembrane helix</keyword>
<evidence type="ECO:0000256" key="5">
    <source>
        <dbReference type="SAM" id="Phobius"/>
    </source>
</evidence>
<dbReference type="CDD" id="cd00096">
    <property type="entry name" value="Ig"/>
    <property type="match status" value="1"/>
</dbReference>
<feature type="domain" description="Ig-like" evidence="7">
    <location>
        <begin position="110"/>
        <end position="205"/>
    </location>
</feature>
<evidence type="ECO:0000259" key="7">
    <source>
        <dbReference type="PROSITE" id="PS50835"/>
    </source>
</evidence>
<dbReference type="Gene3D" id="2.60.40.10">
    <property type="entry name" value="Immunoglobulins"/>
    <property type="match status" value="3"/>
</dbReference>
<dbReference type="FunFam" id="2.60.40.10:FF:003371">
    <property type="entry name" value="Synaptogenesis protein syg-2"/>
    <property type="match status" value="1"/>
</dbReference>
<keyword evidence="5" id="KW-0472">Membrane</keyword>
<evidence type="ECO:0000256" key="1">
    <source>
        <dbReference type="ARBA" id="ARBA00009199"/>
    </source>
</evidence>
<evidence type="ECO:0000256" key="4">
    <source>
        <dbReference type="PROSITE-ProRule" id="PRU00192"/>
    </source>
</evidence>
<dbReference type="GO" id="GO:0016787">
    <property type="term" value="F:hydrolase activity"/>
    <property type="evidence" value="ECO:0007669"/>
    <property type="project" value="UniProtKB-KW"/>
</dbReference>
<keyword evidence="3" id="KW-0378">Hydrolase</keyword>
<dbReference type="SUPFAM" id="SSF50044">
    <property type="entry name" value="SH3-domain"/>
    <property type="match status" value="1"/>
</dbReference>
<dbReference type="eggNOG" id="KOG4475">
    <property type="taxonomic scope" value="Eukaryota"/>
</dbReference>
<dbReference type="SUPFAM" id="SSF75304">
    <property type="entry name" value="Amidase signature (AS) enzymes"/>
    <property type="match status" value="1"/>
</dbReference>
<dbReference type="InParanoid" id="C3YQI1"/>
<dbReference type="InterPro" id="IPR036928">
    <property type="entry name" value="AS_sf"/>
</dbReference>
<dbReference type="SMART" id="SM00326">
    <property type="entry name" value="SH3"/>
    <property type="match status" value="1"/>
</dbReference>
<feature type="transmembrane region" description="Helical" evidence="5">
    <location>
        <begin position="315"/>
        <end position="340"/>
    </location>
</feature>
<dbReference type="AlphaFoldDB" id="C3YQI1"/>
<dbReference type="SMART" id="SM00409">
    <property type="entry name" value="IG"/>
    <property type="match status" value="3"/>
</dbReference>
<dbReference type="EMBL" id="GG666543">
    <property type="protein sequence ID" value="EEN57337.1"/>
    <property type="molecule type" value="Genomic_DNA"/>
</dbReference>
<dbReference type="FunFam" id="2.60.40.10:FF:003098">
    <property type="entry name" value="Hemicentin, putative"/>
    <property type="match status" value="1"/>
</dbReference>
<reference evidence="8" key="1">
    <citation type="journal article" date="2008" name="Nature">
        <title>The amphioxus genome and the evolution of the chordate karyotype.</title>
        <authorList>
            <consortium name="US DOE Joint Genome Institute (JGI-PGF)"/>
            <person name="Putnam N.H."/>
            <person name="Butts T."/>
            <person name="Ferrier D.E.K."/>
            <person name="Furlong R.F."/>
            <person name="Hellsten U."/>
            <person name="Kawashima T."/>
            <person name="Robinson-Rechavi M."/>
            <person name="Shoguchi E."/>
            <person name="Terry A."/>
            <person name="Yu J.-K."/>
            <person name="Benito-Gutierrez E.L."/>
            <person name="Dubchak I."/>
            <person name="Garcia-Fernandez J."/>
            <person name="Gibson-Brown J.J."/>
            <person name="Grigoriev I.V."/>
            <person name="Horton A.C."/>
            <person name="de Jong P.J."/>
            <person name="Jurka J."/>
            <person name="Kapitonov V.V."/>
            <person name="Kohara Y."/>
            <person name="Kuroki Y."/>
            <person name="Lindquist E."/>
            <person name="Lucas S."/>
            <person name="Osoegawa K."/>
            <person name="Pennacchio L.A."/>
            <person name="Salamov A.A."/>
            <person name="Satou Y."/>
            <person name="Sauka-Spengler T."/>
            <person name="Schmutz J."/>
            <person name="Shin-I T."/>
            <person name="Toyoda A."/>
            <person name="Bronner-Fraser M."/>
            <person name="Fujiyama A."/>
            <person name="Holland L.Z."/>
            <person name="Holland P.W.H."/>
            <person name="Satoh N."/>
            <person name="Rokhsar D.S."/>
        </authorList>
    </citation>
    <scope>NUCLEOTIDE SEQUENCE [LARGE SCALE GENOMIC DNA]</scope>
    <source>
        <strain evidence="8">S238N-H82</strain>
        <tissue evidence="8">Testes</tissue>
    </source>
</reference>
<dbReference type="InterPro" id="IPR001452">
    <property type="entry name" value="SH3_domain"/>
</dbReference>
<dbReference type="Pfam" id="PF01425">
    <property type="entry name" value="Amidase"/>
    <property type="match status" value="1"/>
</dbReference>
<evidence type="ECO:0000256" key="3">
    <source>
        <dbReference type="ARBA" id="ARBA00022801"/>
    </source>
</evidence>
<feature type="transmembrane region" description="Helical" evidence="5">
    <location>
        <begin position="519"/>
        <end position="540"/>
    </location>
</feature>
<evidence type="ECO:0000313" key="8">
    <source>
        <dbReference type="EMBL" id="EEN57337.1"/>
    </source>
</evidence>
<feature type="domain" description="SH3" evidence="6">
    <location>
        <begin position="391"/>
        <end position="450"/>
    </location>
</feature>
<sequence length="771" mass="83974">MTVRGMVGDRVTLRGKFQESLAGVIAITWSKIDSADGGSRNAVAIWSPSGKDARDMTFDPLKERTRLNRDGSLTLQPAVSSDQGLYVQTVLIDGVGQKEYYVAVEIHVPPTVKLSMPRRGQAVEHSTLSLHCSVENTSALVSPIYWTKDGGIIDTSMRMSVTLKSGDNIRNTSLVIPYVERKDGGNYSCVAEYLTGFQTASVLLDVLYAAKIINISNPIVPFVGESVELLCQAEGNPTPNVTWYKAGLGEPIAFVRGVNRRASASVIIPELKTNESQDYLCVASNDVADADFKSVFISFVETAAMTEVISPVRRLFKIAIIAGSVAGGVLVLTAILLVALTVCRRDKHRAAWTQCQLVNVVPPIPESEMEVSPNNCDEDFDKLANDGDVSPDRCVARAIMPYEVSEPGLLHLNINDIVEVLKTGNDGWWFGYCQGKVGAFPAACVEILTKPDALSRGRRRSSSTQLPECECSYATLPLRAHRCSSKYHCSHNLNTTLSTINMSDFLVDFCWDVLEDSRLPLVVCTTLVGVLTVYVGRKFYTRQQYKRKIQIKNEERREALQDVLKSLDTEDKGLADKRKEILTLTLPQLTQQLQDGQLSAVQVLQAYQEKARAQELDSTDQKSGLLYGVPVSIKDNINIKGMANTLGLVKYLENYAEEDSVIVRVLKKQGAVPFVKKRNILFSTCDIACSNPLFGTTLNPRDPARSPGGSSGGEAALIGGGGSILGIGNDIAGSIRIPAHFCGICGFKPTANRLSKQGYFTCAPGLQGGEL</sequence>
<dbReference type="SUPFAM" id="SSF48726">
    <property type="entry name" value="Immunoglobulin"/>
    <property type="match status" value="3"/>
</dbReference>
<proteinExistence type="inferred from homology"/>
<dbReference type="InterPro" id="IPR023631">
    <property type="entry name" value="Amidase_dom"/>
</dbReference>
<protein>
    <recommendedName>
        <fullName evidence="9">SH3 domain-containing protein</fullName>
    </recommendedName>
</protein>
<dbReference type="InterPro" id="IPR003599">
    <property type="entry name" value="Ig_sub"/>
</dbReference>
<dbReference type="InterPro" id="IPR013783">
    <property type="entry name" value="Ig-like_fold"/>
</dbReference>
<dbReference type="CDD" id="cd00174">
    <property type="entry name" value="SH3"/>
    <property type="match status" value="1"/>
</dbReference>
<dbReference type="InterPro" id="IPR020556">
    <property type="entry name" value="Amidase_CS"/>
</dbReference>
<feature type="domain" description="Ig-like" evidence="7">
    <location>
        <begin position="224"/>
        <end position="298"/>
    </location>
</feature>
<evidence type="ECO:0008006" key="9">
    <source>
        <dbReference type="Google" id="ProtNLM"/>
    </source>
</evidence>
<dbReference type="InterPro" id="IPR036179">
    <property type="entry name" value="Ig-like_dom_sf"/>
</dbReference>
<gene>
    <name evidence="8" type="ORF">BRAFLDRAFT_82776</name>
</gene>
<dbReference type="InterPro" id="IPR036028">
    <property type="entry name" value="SH3-like_dom_sf"/>
</dbReference>
<dbReference type="eggNOG" id="KOG1212">
    <property type="taxonomic scope" value="Eukaryota"/>
</dbReference>
<dbReference type="SMART" id="SM00408">
    <property type="entry name" value="IGc2"/>
    <property type="match status" value="2"/>
</dbReference>
<dbReference type="STRING" id="7739.C3YQI1"/>
<dbReference type="PANTHER" id="PTHR45847">
    <property type="entry name" value="FATTY ACID AMIDE HYDROLASE"/>
    <property type="match status" value="1"/>
</dbReference>
<dbReference type="Gene3D" id="2.30.30.40">
    <property type="entry name" value="SH3 Domains"/>
    <property type="match status" value="1"/>
</dbReference>
<dbReference type="InterPro" id="IPR007110">
    <property type="entry name" value="Ig-like_dom"/>
</dbReference>
<dbReference type="Gene3D" id="3.90.1300.10">
    <property type="entry name" value="Amidase signature (AS) domain"/>
    <property type="match status" value="1"/>
</dbReference>
<keyword evidence="5" id="KW-0812">Transmembrane</keyword>
<comment type="similarity">
    <text evidence="1">Belongs to the amidase family.</text>
</comment>
<evidence type="ECO:0000256" key="2">
    <source>
        <dbReference type="ARBA" id="ARBA00022443"/>
    </source>
</evidence>
<dbReference type="PROSITE" id="PS00571">
    <property type="entry name" value="AMIDASES"/>
    <property type="match status" value="1"/>
</dbReference>
<name>C3YQI1_BRAFL</name>
<dbReference type="PROSITE" id="PS50835">
    <property type="entry name" value="IG_LIKE"/>
    <property type="match status" value="2"/>
</dbReference>
<accession>C3YQI1</accession>
<keyword evidence="2 4" id="KW-0728">SH3 domain</keyword>
<dbReference type="Pfam" id="PF07653">
    <property type="entry name" value="SH3_2"/>
    <property type="match status" value="1"/>
</dbReference>
<organism>
    <name type="scientific">Branchiostoma floridae</name>
    <name type="common">Florida lancelet</name>
    <name type="synonym">Amphioxus</name>
    <dbReference type="NCBI Taxonomy" id="7739"/>
    <lineage>
        <taxon>Eukaryota</taxon>
        <taxon>Metazoa</taxon>
        <taxon>Chordata</taxon>
        <taxon>Cephalochordata</taxon>
        <taxon>Leptocardii</taxon>
        <taxon>Amphioxiformes</taxon>
        <taxon>Branchiostomatidae</taxon>
        <taxon>Branchiostoma</taxon>
    </lineage>
</organism>
<dbReference type="PANTHER" id="PTHR45847:SF6">
    <property type="entry name" value="FATTY ACID AMIDE HYDROLASE"/>
    <property type="match status" value="1"/>
</dbReference>
<dbReference type="PROSITE" id="PS50002">
    <property type="entry name" value="SH3"/>
    <property type="match status" value="1"/>
</dbReference>